<reference evidence="1" key="1">
    <citation type="journal article" date="2015" name="Nature">
        <title>Complex archaea that bridge the gap between prokaryotes and eukaryotes.</title>
        <authorList>
            <person name="Spang A."/>
            <person name="Saw J.H."/>
            <person name="Jorgensen S.L."/>
            <person name="Zaremba-Niedzwiedzka K."/>
            <person name="Martijn J."/>
            <person name="Lind A.E."/>
            <person name="van Eijk R."/>
            <person name="Schleper C."/>
            <person name="Guy L."/>
            <person name="Ettema T.J."/>
        </authorList>
    </citation>
    <scope>NUCLEOTIDE SEQUENCE</scope>
</reference>
<accession>A0A0F9KP86</accession>
<comment type="caution">
    <text evidence="1">The sequence shown here is derived from an EMBL/GenBank/DDBJ whole genome shotgun (WGS) entry which is preliminary data.</text>
</comment>
<proteinExistence type="predicted"/>
<protein>
    <submittedName>
        <fullName evidence="1">Uncharacterized protein</fullName>
    </submittedName>
</protein>
<evidence type="ECO:0000313" key="1">
    <source>
        <dbReference type="EMBL" id="KKM83984.1"/>
    </source>
</evidence>
<gene>
    <name evidence="1" type="ORF">LCGC14_1303880</name>
</gene>
<sequence length="117" mass="13309">MRHKKGRRGFCKAIGAMLFGGLATKVVKGRPETKEPDKTRVDTCGASGNGQYSIRCDLHNYGYDKPDDDKRKDWKLCVFHWKNGEVHIVKVLEGKKENLEYVLQTIAGTRTRGDRDI</sequence>
<name>A0A0F9KP86_9ZZZZ</name>
<dbReference type="EMBL" id="LAZR01007633">
    <property type="protein sequence ID" value="KKM83984.1"/>
    <property type="molecule type" value="Genomic_DNA"/>
</dbReference>
<dbReference type="AlphaFoldDB" id="A0A0F9KP86"/>
<organism evidence="1">
    <name type="scientific">marine sediment metagenome</name>
    <dbReference type="NCBI Taxonomy" id="412755"/>
    <lineage>
        <taxon>unclassified sequences</taxon>
        <taxon>metagenomes</taxon>
        <taxon>ecological metagenomes</taxon>
    </lineage>
</organism>